<evidence type="ECO:0000313" key="8">
    <source>
        <dbReference type="Proteomes" id="UP000175669"/>
    </source>
</evidence>
<dbReference type="NCBIfam" id="TIGR00138">
    <property type="entry name" value="rsmG_gidB"/>
    <property type="match status" value="1"/>
</dbReference>
<reference evidence="8" key="1">
    <citation type="submission" date="2016-07" db="EMBL/GenBank/DDBJ databases">
        <authorList>
            <person name="Florea S."/>
            <person name="Webb J.S."/>
            <person name="Jaromczyk J."/>
            <person name="Schardl C.L."/>
        </authorList>
    </citation>
    <scope>NUCLEOTIDE SEQUENCE [LARGE SCALE GENOMIC DNA]</scope>
    <source>
        <strain evidence="8">KCTC 42131</strain>
    </source>
</reference>
<evidence type="ECO:0000256" key="2">
    <source>
        <dbReference type="ARBA" id="ARBA00022552"/>
    </source>
</evidence>
<organism evidence="7 8">
    <name type="scientific">Pseudohongiella acticola</name>
    <dbReference type="NCBI Taxonomy" id="1524254"/>
    <lineage>
        <taxon>Bacteria</taxon>
        <taxon>Pseudomonadati</taxon>
        <taxon>Pseudomonadota</taxon>
        <taxon>Gammaproteobacteria</taxon>
        <taxon>Pseudomonadales</taxon>
        <taxon>Pseudohongiellaceae</taxon>
        <taxon>Pseudohongiella</taxon>
    </lineage>
</organism>
<dbReference type="EC" id="2.1.1.170" evidence="6"/>
<evidence type="ECO:0000256" key="4">
    <source>
        <dbReference type="ARBA" id="ARBA00022679"/>
    </source>
</evidence>
<proteinExistence type="inferred from homology"/>
<dbReference type="Pfam" id="PF02527">
    <property type="entry name" value="GidB"/>
    <property type="match status" value="1"/>
</dbReference>
<dbReference type="Proteomes" id="UP000175669">
    <property type="component" value="Unassembled WGS sequence"/>
</dbReference>
<dbReference type="EMBL" id="MASR01000001">
    <property type="protein sequence ID" value="OFE13274.1"/>
    <property type="molecule type" value="Genomic_DNA"/>
</dbReference>
<comment type="caution">
    <text evidence="6">Lacks conserved residue(s) required for the propagation of feature annotation.</text>
</comment>
<dbReference type="InterPro" id="IPR003682">
    <property type="entry name" value="rRNA_ssu_MeTfrase_G"/>
</dbReference>
<accession>A0A1E8CLJ1</accession>
<evidence type="ECO:0000256" key="3">
    <source>
        <dbReference type="ARBA" id="ARBA00022603"/>
    </source>
</evidence>
<dbReference type="RefSeq" id="WP_070117143.1">
    <property type="nucleotide sequence ID" value="NZ_MASR01000001.1"/>
</dbReference>
<comment type="similarity">
    <text evidence="6">Belongs to the methyltransferase superfamily. RNA methyltransferase RsmG family.</text>
</comment>
<dbReference type="GO" id="GO:0005829">
    <property type="term" value="C:cytosol"/>
    <property type="evidence" value="ECO:0007669"/>
    <property type="project" value="TreeGrafter"/>
</dbReference>
<dbReference type="Gene3D" id="3.40.50.150">
    <property type="entry name" value="Vaccinia Virus protein VP39"/>
    <property type="match status" value="1"/>
</dbReference>
<feature type="binding site" evidence="6">
    <location>
        <position position="154"/>
    </location>
    <ligand>
        <name>S-adenosyl-L-methionine</name>
        <dbReference type="ChEBI" id="CHEBI:59789"/>
    </ligand>
</feature>
<protein>
    <recommendedName>
        <fullName evidence="6">Ribosomal RNA small subunit methyltransferase G</fullName>
        <ecNumber evidence="6">2.1.1.170</ecNumber>
    </recommendedName>
    <alternativeName>
        <fullName evidence="6">16S rRNA 7-methylguanosine methyltransferase</fullName>
        <shortName evidence="6">16S rRNA m7G methyltransferase</shortName>
    </alternativeName>
</protein>
<evidence type="ECO:0000256" key="6">
    <source>
        <dbReference type="HAMAP-Rule" id="MF_00074"/>
    </source>
</evidence>
<keyword evidence="4 6" id="KW-0808">Transferase</keyword>
<feature type="binding site" evidence="6">
    <location>
        <begin position="139"/>
        <end position="140"/>
    </location>
    <ligand>
        <name>S-adenosyl-L-methionine</name>
        <dbReference type="ChEBI" id="CHEBI:59789"/>
    </ligand>
</feature>
<sequence length="230" mass="25597">MDLEKQLEKRLKDGLAQMDLSDSVNERQQAALIAYVNLLDKWNQAFNLSAVRDPRDMVSRHLLDSLSLLPRIRELSAAKPDFSILDVGTGPGLPGIPLALCLPDSKFFLLDSNGKKTRFVFQAVMTLGIKNVKVENARIESYQSPGQLDIVVSRAFSSLADFALGCEHLCGPQTRLLAMKGLYPADEIRDLPPHWQHVDARALDIPQCDGQRHIIELLIKSRNNNASDNA</sequence>
<feature type="binding site" evidence="6">
    <location>
        <position position="93"/>
    </location>
    <ligand>
        <name>S-adenosyl-L-methionine</name>
        <dbReference type="ChEBI" id="CHEBI:59789"/>
    </ligand>
</feature>
<evidence type="ECO:0000313" key="7">
    <source>
        <dbReference type="EMBL" id="OFE13274.1"/>
    </source>
</evidence>
<dbReference type="PANTHER" id="PTHR31760">
    <property type="entry name" value="S-ADENOSYL-L-METHIONINE-DEPENDENT METHYLTRANSFERASES SUPERFAMILY PROTEIN"/>
    <property type="match status" value="1"/>
</dbReference>
<keyword evidence="3 6" id="KW-0489">Methyltransferase</keyword>
<feature type="binding site" evidence="6">
    <location>
        <position position="88"/>
    </location>
    <ligand>
        <name>S-adenosyl-L-methionine</name>
        <dbReference type="ChEBI" id="CHEBI:59789"/>
    </ligand>
</feature>
<dbReference type="HAMAP" id="MF_00074">
    <property type="entry name" value="16SrRNA_methyltr_G"/>
    <property type="match status" value="1"/>
</dbReference>
<keyword evidence="2 6" id="KW-0698">rRNA processing</keyword>
<keyword evidence="5 6" id="KW-0949">S-adenosyl-L-methionine</keyword>
<dbReference type="GO" id="GO:0070043">
    <property type="term" value="F:rRNA (guanine-N7-)-methyltransferase activity"/>
    <property type="evidence" value="ECO:0007669"/>
    <property type="project" value="UniProtKB-UniRule"/>
</dbReference>
<evidence type="ECO:0000256" key="5">
    <source>
        <dbReference type="ARBA" id="ARBA00022691"/>
    </source>
</evidence>
<keyword evidence="8" id="KW-1185">Reference proteome</keyword>
<evidence type="ECO:0000256" key="1">
    <source>
        <dbReference type="ARBA" id="ARBA00022490"/>
    </source>
</evidence>
<dbReference type="STRING" id="1524254.PHACT_09100"/>
<comment type="caution">
    <text evidence="7">The sequence shown here is derived from an EMBL/GenBank/DDBJ whole genome shotgun (WGS) entry which is preliminary data.</text>
</comment>
<dbReference type="PANTHER" id="PTHR31760:SF0">
    <property type="entry name" value="S-ADENOSYL-L-METHIONINE-DEPENDENT METHYLTRANSFERASES SUPERFAMILY PROTEIN"/>
    <property type="match status" value="1"/>
</dbReference>
<dbReference type="PIRSF" id="PIRSF003078">
    <property type="entry name" value="GidB"/>
    <property type="match status" value="1"/>
</dbReference>
<dbReference type="SUPFAM" id="SSF53335">
    <property type="entry name" value="S-adenosyl-L-methionine-dependent methyltransferases"/>
    <property type="match status" value="1"/>
</dbReference>
<name>A0A1E8CLJ1_9GAMM</name>
<gene>
    <name evidence="6" type="primary">rsmG</name>
    <name evidence="7" type="ORF">PHACT_09100</name>
</gene>
<dbReference type="InterPro" id="IPR029063">
    <property type="entry name" value="SAM-dependent_MTases_sf"/>
</dbReference>
<keyword evidence="1 6" id="KW-0963">Cytoplasm</keyword>
<dbReference type="AlphaFoldDB" id="A0A1E8CLJ1"/>
<comment type="function">
    <text evidence="6">Specifically methylates the N7 position of guanine in position 527 of 16S rRNA.</text>
</comment>
<dbReference type="OrthoDB" id="9808773at2"/>
<comment type="subcellular location">
    <subcellularLocation>
        <location evidence="6">Cytoplasm</location>
    </subcellularLocation>
</comment>
<comment type="catalytic activity">
    <reaction evidence="6">
        <text>guanosine(527) in 16S rRNA + S-adenosyl-L-methionine = N(7)-methylguanosine(527) in 16S rRNA + S-adenosyl-L-homocysteine</text>
        <dbReference type="Rhea" id="RHEA:42732"/>
        <dbReference type="Rhea" id="RHEA-COMP:10209"/>
        <dbReference type="Rhea" id="RHEA-COMP:10210"/>
        <dbReference type="ChEBI" id="CHEBI:57856"/>
        <dbReference type="ChEBI" id="CHEBI:59789"/>
        <dbReference type="ChEBI" id="CHEBI:74269"/>
        <dbReference type="ChEBI" id="CHEBI:74480"/>
        <dbReference type="EC" id="2.1.1.170"/>
    </reaction>
</comment>